<comment type="subunit">
    <text evidence="2 12">Monomer.</text>
</comment>
<dbReference type="FunFam" id="3.40.50.620:FF:000032">
    <property type="entry name" value="Valine--tRNA ligase"/>
    <property type="match status" value="1"/>
</dbReference>
<dbReference type="GO" id="GO:0006438">
    <property type="term" value="P:valyl-tRNA aminoacylation"/>
    <property type="evidence" value="ECO:0007669"/>
    <property type="project" value="UniProtKB-UniRule"/>
</dbReference>
<feature type="domain" description="Aminoacyl-tRNA synthetase class Ia" evidence="13">
    <location>
        <begin position="14"/>
        <end position="630"/>
    </location>
</feature>
<evidence type="ECO:0000256" key="4">
    <source>
        <dbReference type="ARBA" id="ARBA00022598"/>
    </source>
</evidence>
<proteinExistence type="inferred from homology"/>
<dbReference type="Pfam" id="PF10458">
    <property type="entry name" value="Val_tRNA-synt_C"/>
    <property type="match status" value="1"/>
</dbReference>
<evidence type="ECO:0000256" key="1">
    <source>
        <dbReference type="ARBA" id="ARBA00004496"/>
    </source>
</evidence>
<keyword evidence="5 12" id="KW-0547">Nucleotide-binding</keyword>
<keyword evidence="3 12" id="KW-0963">Cytoplasm</keyword>
<dbReference type="InterPro" id="IPR002303">
    <property type="entry name" value="Valyl-tRNA_ligase"/>
</dbReference>
<dbReference type="Gene3D" id="3.90.740.10">
    <property type="entry name" value="Valyl/Leucyl/Isoleucyl-tRNA synthetase, editing domain"/>
    <property type="match status" value="1"/>
</dbReference>
<evidence type="ECO:0000256" key="2">
    <source>
        <dbReference type="ARBA" id="ARBA00011245"/>
    </source>
</evidence>
<dbReference type="SUPFAM" id="SSF52374">
    <property type="entry name" value="Nucleotidylyl transferase"/>
    <property type="match status" value="1"/>
</dbReference>
<dbReference type="Gene3D" id="1.10.287.380">
    <property type="entry name" value="Valyl-tRNA synthetase, C-terminal domain"/>
    <property type="match status" value="1"/>
</dbReference>
<evidence type="ECO:0000256" key="8">
    <source>
        <dbReference type="ARBA" id="ARBA00023054"/>
    </source>
</evidence>
<dbReference type="InterPro" id="IPR019499">
    <property type="entry name" value="Val-tRNA_synth_tRNA-bd"/>
</dbReference>
<comment type="domain">
    <text evidence="12">ValRS has two distinct active sites: one for aminoacylation and one for editing. The misactivated threonine is translocated from the active site to the editing site.</text>
</comment>
<dbReference type="FunFam" id="3.90.740.10:FF:000003">
    <property type="entry name" value="Valine--tRNA ligase"/>
    <property type="match status" value="1"/>
</dbReference>
<name>A0A3A1Y964_9GAMM</name>
<feature type="short sequence motif" description="'HIGH' region" evidence="12">
    <location>
        <begin position="42"/>
        <end position="52"/>
    </location>
</feature>
<feature type="coiled-coil region" evidence="12">
    <location>
        <begin position="876"/>
        <end position="945"/>
    </location>
</feature>
<comment type="caution">
    <text evidence="16">The sequence shown here is derived from an EMBL/GenBank/DDBJ whole genome shotgun (WGS) entry which is preliminary data.</text>
</comment>
<evidence type="ECO:0000256" key="9">
    <source>
        <dbReference type="ARBA" id="ARBA00023146"/>
    </source>
</evidence>
<dbReference type="GO" id="GO:0004832">
    <property type="term" value="F:valine-tRNA ligase activity"/>
    <property type="evidence" value="ECO:0007669"/>
    <property type="project" value="UniProtKB-UniRule"/>
</dbReference>
<dbReference type="PANTHER" id="PTHR11946">
    <property type="entry name" value="VALYL-TRNA SYNTHETASES"/>
    <property type="match status" value="1"/>
</dbReference>
<evidence type="ECO:0000256" key="10">
    <source>
        <dbReference type="ARBA" id="ARBA00047552"/>
    </source>
</evidence>
<evidence type="ECO:0000313" key="16">
    <source>
        <dbReference type="EMBL" id="RIY33738.1"/>
    </source>
</evidence>
<evidence type="ECO:0000259" key="15">
    <source>
        <dbReference type="Pfam" id="PF10458"/>
    </source>
</evidence>
<dbReference type="CDD" id="cd00817">
    <property type="entry name" value="ValRS_core"/>
    <property type="match status" value="1"/>
</dbReference>
<dbReference type="InterPro" id="IPR002300">
    <property type="entry name" value="aa-tRNA-synth_Ia"/>
</dbReference>
<evidence type="ECO:0000256" key="6">
    <source>
        <dbReference type="ARBA" id="ARBA00022840"/>
    </source>
</evidence>
<dbReference type="Pfam" id="PF00133">
    <property type="entry name" value="tRNA-synt_1"/>
    <property type="match status" value="1"/>
</dbReference>
<comment type="domain">
    <text evidence="12">The C-terminal coiled-coil domain is crucial for aminoacylation activity.</text>
</comment>
<dbReference type="SUPFAM" id="SSF50677">
    <property type="entry name" value="ValRS/IleRS/LeuRS editing domain"/>
    <property type="match status" value="1"/>
</dbReference>
<evidence type="ECO:0000256" key="5">
    <source>
        <dbReference type="ARBA" id="ARBA00022741"/>
    </source>
</evidence>
<dbReference type="FunFam" id="3.40.50.620:FF:000073">
    <property type="entry name" value="Valine--tRNA ligase"/>
    <property type="match status" value="1"/>
</dbReference>
<evidence type="ECO:0000256" key="11">
    <source>
        <dbReference type="ARBA" id="ARBA00060830"/>
    </source>
</evidence>
<evidence type="ECO:0000256" key="7">
    <source>
        <dbReference type="ARBA" id="ARBA00022917"/>
    </source>
</evidence>
<feature type="binding site" evidence="12">
    <location>
        <position position="556"/>
    </location>
    <ligand>
        <name>ATP</name>
        <dbReference type="ChEBI" id="CHEBI:30616"/>
    </ligand>
</feature>
<dbReference type="Pfam" id="PF08264">
    <property type="entry name" value="Anticodon_1"/>
    <property type="match status" value="1"/>
</dbReference>
<reference evidence="16 17" key="1">
    <citation type="submission" date="2017-08" db="EMBL/GenBank/DDBJ databases">
        <title>Reclassification of Bisgaard taxon 37 and 44.</title>
        <authorList>
            <person name="Christensen H."/>
        </authorList>
    </citation>
    <scope>NUCLEOTIDE SEQUENCE [LARGE SCALE GENOMIC DNA]</scope>
    <source>
        <strain evidence="16 17">B96_3</strain>
    </source>
</reference>
<dbReference type="NCBIfam" id="NF004349">
    <property type="entry name" value="PRK05729.1"/>
    <property type="match status" value="1"/>
</dbReference>
<dbReference type="InterPro" id="IPR033705">
    <property type="entry name" value="Anticodon_Ia_Val"/>
</dbReference>
<dbReference type="InterPro" id="IPR013155">
    <property type="entry name" value="M/V/L/I-tRNA-synth_anticd-bd"/>
</dbReference>
<dbReference type="Proteomes" id="UP000265691">
    <property type="component" value="Unassembled WGS sequence"/>
</dbReference>
<dbReference type="Gene3D" id="3.40.50.620">
    <property type="entry name" value="HUPs"/>
    <property type="match status" value="2"/>
</dbReference>
<organism evidence="16 17">
    <name type="scientific">Psittacicella hinzii</name>
    <dbReference type="NCBI Taxonomy" id="2028575"/>
    <lineage>
        <taxon>Bacteria</taxon>
        <taxon>Pseudomonadati</taxon>
        <taxon>Pseudomonadota</taxon>
        <taxon>Gammaproteobacteria</taxon>
        <taxon>Pasteurellales</taxon>
        <taxon>Psittacicellaceae</taxon>
        <taxon>Psittacicella</taxon>
    </lineage>
</organism>
<dbReference type="EC" id="6.1.1.9" evidence="12"/>
<dbReference type="Gene3D" id="1.10.730.10">
    <property type="entry name" value="Isoleucyl-tRNA Synthetase, Domain 1"/>
    <property type="match status" value="1"/>
</dbReference>
<dbReference type="InterPro" id="IPR009008">
    <property type="entry name" value="Val/Leu/Ile-tRNA-synth_edit"/>
</dbReference>
<dbReference type="AlphaFoldDB" id="A0A3A1Y964"/>
<comment type="catalytic activity">
    <reaction evidence="10 12">
        <text>tRNA(Val) + L-valine + ATP = L-valyl-tRNA(Val) + AMP + diphosphate</text>
        <dbReference type="Rhea" id="RHEA:10704"/>
        <dbReference type="Rhea" id="RHEA-COMP:9672"/>
        <dbReference type="Rhea" id="RHEA-COMP:9708"/>
        <dbReference type="ChEBI" id="CHEBI:30616"/>
        <dbReference type="ChEBI" id="CHEBI:33019"/>
        <dbReference type="ChEBI" id="CHEBI:57762"/>
        <dbReference type="ChEBI" id="CHEBI:78442"/>
        <dbReference type="ChEBI" id="CHEBI:78537"/>
        <dbReference type="ChEBI" id="CHEBI:456215"/>
        <dbReference type="EC" id="6.1.1.9"/>
    </reaction>
</comment>
<evidence type="ECO:0000313" key="17">
    <source>
        <dbReference type="Proteomes" id="UP000265691"/>
    </source>
</evidence>
<dbReference type="OrthoDB" id="9810365at2"/>
<accession>A0A3A1Y964</accession>
<dbReference type="InterPro" id="IPR014729">
    <property type="entry name" value="Rossmann-like_a/b/a_fold"/>
</dbReference>
<dbReference type="HAMAP" id="MF_02004">
    <property type="entry name" value="Val_tRNA_synth_type1"/>
    <property type="match status" value="1"/>
</dbReference>
<gene>
    <name evidence="12" type="primary">valS</name>
    <name evidence="16" type="ORF">CKF54_02355</name>
</gene>
<keyword evidence="4 12" id="KW-0436">Ligase</keyword>
<keyword evidence="6 12" id="KW-0067">ATP-binding</keyword>
<comment type="similarity">
    <text evidence="11 12">Belongs to the class-I aminoacyl-tRNA synthetase family. ValS type 1 subfamily.</text>
</comment>
<dbReference type="RefSeq" id="WP_119524685.1">
    <property type="nucleotide sequence ID" value="NZ_NRHC01000026.1"/>
</dbReference>
<dbReference type="PRINTS" id="PR00986">
    <property type="entry name" value="TRNASYNTHVAL"/>
</dbReference>
<dbReference type="GO" id="GO:0005829">
    <property type="term" value="C:cytosol"/>
    <property type="evidence" value="ECO:0007669"/>
    <property type="project" value="TreeGrafter"/>
</dbReference>
<comment type="subcellular location">
    <subcellularLocation>
        <location evidence="1 12">Cytoplasm</location>
    </subcellularLocation>
</comment>
<feature type="domain" description="Valyl-tRNA synthetase tRNA-binding arm" evidence="15">
    <location>
        <begin position="885"/>
        <end position="950"/>
    </location>
</feature>
<dbReference type="GO" id="GO:0002161">
    <property type="term" value="F:aminoacyl-tRNA deacylase activity"/>
    <property type="evidence" value="ECO:0007669"/>
    <property type="project" value="InterPro"/>
</dbReference>
<feature type="short sequence motif" description="'KMSKS' region" evidence="12">
    <location>
        <begin position="553"/>
        <end position="557"/>
    </location>
</feature>
<sequence>MDKVYSPHNIEKRIYQEWKEKGLFKATFDPNKENYSIIIPPPNVTGTLHMGHAFQHVLMDILIRYNRMKGKNTLWQPGTDHAGIATQMVVERKLQAEEGKLRSDYTREEFIAKVWEWKKYSGGTINSQIERLGDSIDWDRDAFTMDEARSKAVKKAFIDLYRENKIYRGKRLVNWDPKFKTAISDLEVENIPQKSSLWYFRYSLLDGAKTLEGKDYLVVATTRPETIFGDTAVAVHPEDERYAHLVGKFVHIPVIDRKIPIIADSYVAKDFGSGVVKITPAHDFNDYEVGKRNSLPMINILSDEAFLLERTPILDTNGRETGEYYDLPAEYHNLERFVARKKLIADFEQKNALEKIEPHDMVVPMGDRSNVVIEPFLTDQWYVDTKEMARVSLDIVKEGKIRFVPEQYTNWYNNWMENIQDWCISRQLWWGHRIPAYYDEEGNTYVGESEEDVRKVYNLDASVALRQEDDVLDTWFSSALWTFSTLGWPDKTKELEFFHPSSVLITGFDIINFWVSRMIMMTTHFLKNPDGSPQVPFKDVYVTGLINDEEGNKMSKSKGNVLDPLDMIDGISLEELIKKRTSNMMQPQLAEKIAKRTAKQFPEGIKPNGTDALRFTLANFASSGRNVNWDMKRLEGYRNFCNKLWNASRFVLMHLENKDVTFKLDEQTYLEHSPYFTQAELFIESELSKVIEKVEFALSTYRFDQLSNHLYDYIWNTFCNWYLEFAKINLASKDEKVVKATQYQMLRILEATLRLSHIVIPFITEEIWQNLKTYLPDLDGYIMMQNYPLASDFKVNEEATATISRAQDLVTMVRELRSEMNLAPSKYLSVNVVGDNFAFLAQTEDFVSAIAKVNLNYTETPSNELVSTRLLGNDTVEFLLSEIIDVDKELVKLNQELAKLDSEIARVDGKLANASFVEKAPADLIEKEKAKRVDFLEQKEKVKEQISKIQALKA</sequence>
<dbReference type="FunFam" id="1.10.287.380:FF:000001">
    <property type="entry name" value="Valine--tRNA ligase"/>
    <property type="match status" value="1"/>
</dbReference>
<dbReference type="NCBIfam" id="TIGR00422">
    <property type="entry name" value="valS"/>
    <property type="match status" value="1"/>
</dbReference>
<keyword evidence="8 12" id="KW-0175">Coiled coil</keyword>
<comment type="function">
    <text evidence="12">Catalyzes the attachment of valine to tRNA(Val). As ValRS can inadvertently accommodate and process structurally similar amino acids such as threonine, to avoid such errors, it has a 'posttransfer' editing activity that hydrolyzes mischarged Thr-tRNA(Val) in a tRNA-dependent manner.</text>
</comment>
<dbReference type="InterPro" id="IPR037118">
    <property type="entry name" value="Val-tRNA_synth_C_sf"/>
</dbReference>
<dbReference type="InterPro" id="IPR001412">
    <property type="entry name" value="aa-tRNA-synth_I_CS"/>
</dbReference>
<dbReference type="CDD" id="cd07962">
    <property type="entry name" value="Anticodon_Ia_Val"/>
    <property type="match status" value="1"/>
</dbReference>
<evidence type="ECO:0000259" key="14">
    <source>
        <dbReference type="Pfam" id="PF08264"/>
    </source>
</evidence>
<evidence type="ECO:0000259" key="13">
    <source>
        <dbReference type="Pfam" id="PF00133"/>
    </source>
</evidence>
<keyword evidence="7 12" id="KW-0648">Protein biosynthesis</keyword>
<dbReference type="SUPFAM" id="SSF46589">
    <property type="entry name" value="tRNA-binding arm"/>
    <property type="match status" value="1"/>
</dbReference>
<dbReference type="SUPFAM" id="SSF47323">
    <property type="entry name" value="Anticodon-binding domain of a subclass of class I aminoacyl-tRNA synthetases"/>
    <property type="match status" value="1"/>
</dbReference>
<protein>
    <recommendedName>
        <fullName evidence="12">Valine--tRNA ligase</fullName>
        <ecNumber evidence="12">6.1.1.9</ecNumber>
    </recommendedName>
    <alternativeName>
        <fullName evidence="12">Valyl-tRNA synthetase</fullName>
        <shortName evidence="12">ValRS</shortName>
    </alternativeName>
</protein>
<dbReference type="GO" id="GO:0005524">
    <property type="term" value="F:ATP binding"/>
    <property type="evidence" value="ECO:0007669"/>
    <property type="project" value="UniProtKB-UniRule"/>
</dbReference>
<keyword evidence="9 12" id="KW-0030">Aminoacyl-tRNA synthetase</keyword>
<feature type="domain" description="Methionyl/Valyl/Leucyl/Isoleucyl-tRNA synthetase anticodon-binding" evidence="14">
    <location>
        <begin position="683"/>
        <end position="830"/>
    </location>
</feature>
<evidence type="ECO:0000256" key="12">
    <source>
        <dbReference type="HAMAP-Rule" id="MF_02004"/>
    </source>
</evidence>
<keyword evidence="17" id="KW-1185">Reference proteome</keyword>
<dbReference type="InterPro" id="IPR009080">
    <property type="entry name" value="tRNAsynth_Ia_anticodon-bd"/>
</dbReference>
<dbReference type="PROSITE" id="PS00178">
    <property type="entry name" value="AA_TRNA_LIGASE_I"/>
    <property type="match status" value="1"/>
</dbReference>
<evidence type="ECO:0000256" key="3">
    <source>
        <dbReference type="ARBA" id="ARBA00022490"/>
    </source>
</evidence>
<dbReference type="PANTHER" id="PTHR11946:SF93">
    <property type="entry name" value="VALINE--TRNA LIGASE, CHLOROPLASTIC_MITOCHONDRIAL 2"/>
    <property type="match status" value="1"/>
</dbReference>
<dbReference type="InterPro" id="IPR010978">
    <property type="entry name" value="tRNA-bd_arm"/>
</dbReference>
<dbReference type="EMBL" id="NRHC01000026">
    <property type="protein sequence ID" value="RIY33738.1"/>
    <property type="molecule type" value="Genomic_DNA"/>
</dbReference>